<evidence type="ECO:0000256" key="10">
    <source>
        <dbReference type="ARBA" id="ARBA00023125"/>
    </source>
</evidence>
<dbReference type="Pfam" id="PF13155">
    <property type="entry name" value="Toprim_2"/>
    <property type="match status" value="1"/>
</dbReference>
<evidence type="ECO:0000256" key="3">
    <source>
        <dbReference type="ARBA" id="ARBA00022679"/>
    </source>
</evidence>
<keyword evidence="10 12" id="KW-0238">DNA-binding</keyword>
<organism evidence="15 16">
    <name type="scientific">Candidatus Pandoraea novymonadis</name>
    <dbReference type="NCBI Taxonomy" id="1808959"/>
    <lineage>
        <taxon>Bacteria</taxon>
        <taxon>Pseudomonadati</taxon>
        <taxon>Pseudomonadota</taxon>
        <taxon>Betaproteobacteria</taxon>
        <taxon>Burkholderiales</taxon>
        <taxon>Burkholderiaceae</taxon>
        <taxon>Pandoraea</taxon>
    </lineage>
</organism>
<dbReference type="CDD" id="cd03364">
    <property type="entry name" value="TOPRIM_DnaG_primases"/>
    <property type="match status" value="1"/>
</dbReference>
<dbReference type="EMBL" id="MUHY01000001">
    <property type="protein sequence ID" value="PSB92084.1"/>
    <property type="molecule type" value="Genomic_DNA"/>
</dbReference>
<dbReference type="Pfam" id="PF10410">
    <property type="entry name" value="DnaB_bind"/>
    <property type="match status" value="1"/>
</dbReference>
<comment type="subunit">
    <text evidence="12">Monomer. Interacts with DnaB.</text>
</comment>
<evidence type="ECO:0000259" key="14">
    <source>
        <dbReference type="PROSITE" id="PS50880"/>
    </source>
</evidence>
<evidence type="ECO:0000256" key="11">
    <source>
        <dbReference type="ARBA" id="ARBA00023163"/>
    </source>
</evidence>
<dbReference type="RefSeq" id="WP_106182202.1">
    <property type="nucleotide sequence ID" value="NZ_MUHY01000001.1"/>
</dbReference>
<evidence type="ECO:0000256" key="2">
    <source>
        <dbReference type="ARBA" id="ARBA00022515"/>
    </source>
</evidence>
<evidence type="ECO:0000256" key="13">
    <source>
        <dbReference type="PIRNR" id="PIRNR002811"/>
    </source>
</evidence>
<dbReference type="SMART" id="SM00493">
    <property type="entry name" value="TOPRIM"/>
    <property type="match status" value="1"/>
</dbReference>
<evidence type="ECO:0000256" key="7">
    <source>
        <dbReference type="ARBA" id="ARBA00022771"/>
    </source>
</evidence>
<feature type="domain" description="Toprim" evidence="14">
    <location>
        <begin position="262"/>
        <end position="344"/>
    </location>
</feature>
<keyword evidence="9" id="KW-0460">Magnesium</keyword>
<keyword evidence="5 12" id="KW-0235">DNA replication</keyword>
<sequence length="624" mass="70247">MIPQTFVQELLNRVDIVEVIGRYVPLKKGGANFIGLCPFHSEKSPSFTVSQIKQFYHCFGCGANGTAVTFLMEQGGLGFIEAVEDLANSVGLNVPREMSMNGVKEKTSQRKEILRLVDVMNCASNYYRRQLRTATLAIDYLKGRGLTGGIAAKFGLGYAPNSWQNLAAAFQDYRSDLLMEAGLVIDGDKMTRNDGLNRRYDRFRDRIIFPIRNAKGQVIGFGGRIMGNGEPKYLNSPETSLFSKGNELYGLFEARSGIRDAGYALVVEGYMDVVTLAQAGFRNALATLGTACTSMHVQKLLRQTETVVFSFDGDTPGRRAARRAMETCLPHAGDNCSFKFLFLPAEHDPDSFIRKFGAKVFSEKVNEAIPLSQFLIAEVLKGKEMHQPEGRARAFFEAKPLLQALPTNTLRSQILKEFSARAGIPLEDVINLCQLPAQPRIKNYNKALIKPEKRPVVNTARRILQNLLMYPLIANNLTDDEAQQLKVVKDYSEIFQEILKLCQDMGTQADFRYLSDLLRTSPNFATYEDVLREIMSFDENVRDLVLSSSEDEIQLDKRQEQLHLRLVEVRSAIRKLRYDGLCEALDRLYKQGSLTPEEMCHAAALSRERNELKRQLFSNNIGYS</sequence>
<keyword evidence="4 12" id="KW-0548">Nucleotidyltransferase</keyword>
<reference evidence="15 16" key="1">
    <citation type="journal article" date="2017" name="Front. Microbiol.">
        <title>Genome of Ca. Pandoraea novymonadis, an Endosymbiotic Bacterium of the Trypanosomatid Novymonas esmeraldas.</title>
        <authorList>
            <person name="Kostygov A.Y."/>
            <person name="Butenko A."/>
            <person name="Nenarokova A."/>
            <person name="Tashyreva D."/>
            <person name="Flegontov P."/>
            <person name="Lukes J."/>
            <person name="Yurchenko V."/>
        </authorList>
    </citation>
    <scope>NUCLEOTIDE SEQUENCE [LARGE SCALE GENOMIC DNA]</scope>
    <source>
        <strain evidence="15 16">E262</strain>
    </source>
</reference>
<dbReference type="PIRSF" id="PIRSF002811">
    <property type="entry name" value="DnaG"/>
    <property type="match status" value="1"/>
</dbReference>
<gene>
    <name evidence="12 15" type="primary">dnaG</name>
    <name evidence="15" type="ORF">BZL35_00311</name>
</gene>
<dbReference type="InterPro" id="IPR002694">
    <property type="entry name" value="Znf_CHC2"/>
</dbReference>
<evidence type="ECO:0000256" key="9">
    <source>
        <dbReference type="ARBA" id="ARBA00022842"/>
    </source>
</evidence>
<keyword evidence="3 12" id="KW-0808">Transferase</keyword>
<dbReference type="PROSITE" id="PS50880">
    <property type="entry name" value="TOPRIM"/>
    <property type="match status" value="1"/>
</dbReference>
<evidence type="ECO:0000256" key="6">
    <source>
        <dbReference type="ARBA" id="ARBA00022723"/>
    </source>
</evidence>
<keyword evidence="8 12" id="KW-0862">Zinc</keyword>
<keyword evidence="11 12" id="KW-0804">Transcription</keyword>
<keyword evidence="6 12" id="KW-0479">Metal-binding</keyword>
<evidence type="ECO:0000256" key="4">
    <source>
        <dbReference type="ARBA" id="ARBA00022695"/>
    </source>
</evidence>
<dbReference type="PANTHER" id="PTHR30313:SF2">
    <property type="entry name" value="DNA PRIMASE"/>
    <property type="match status" value="1"/>
</dbReference>
<accession>A0ABX5FEM3</accession>
<dbReference type="Proteomes" id="UP000242660">
    <property type="component" value="Unassembled WGS sequence"/>
</dbReference>
<evidence type="ECO:0000256" key="12">
    <source>
        <dbReference type="HAMAP-Rule" id="MF_00974"/>
    </source>
</evidence>
<dbReference type="Gene3D" id="3.90.980.10">
    <property type="entry name" value="DNA primase, catalytic core, N-terminal domain"/>
    <property type="match status" value="1"/>
</dbReference>
<evidence type="ECO:0000256" key="8">
    <source>
        <dbReference type="ARBA" id="ARBA00022833"/>
    </source>
</evidence>
<feature type="zinc finger region" description="CHC2-type" evidence="12">
    <location>
        <begin position="37"/>
        <end position="61"/>
    </location>
</feature>
<dbReference type="InterPro" id="IPR019475">
    <property type="entry name" value="DNA_primase_DnaB-bd"/>
</dbReference>
<dbReference type="InterPro" id="IPR030846">
    <property type="entry name" value="DnaG_bac"/>
</dbReference>
<keyword evidence="1 12" id="KW-0240">DNA-directed RNA polymerase</keyword>
<dbReference type="InterPro" id="IPR036977">
    <property type="entry name" value="DNA_primase_Znf_CHC2"/>
</dbReference>
<keyword evidence="7 12" id="KW-0863">Zinc-finger</keyword>
<evidence type="ECO:0000256" key="1">
    <source>
        <dbReference type="ARBA" id="ARBA00022478"/>
    </source>
</evidence>
<name>A0ABX5FEM3_9BURK</name>
<dbReference type="SUPFAM" id="SSF56731">
    <property type="entry name" value="DNA primase core"/>
    <property type="match status" value="1"/>
</dbReference>
<dbReference type="InterPro" id="IPR050219">
    <property type="entry name" value="DnaG_primase"/>
</dbReference>
<dbReference type="HAMAP" id="MF_00974">
    <property type="entry name" value="DNA_primase_DnaG"/>
    <property type="match status" value="1"/>
</dbReference>
<dbReference type="PANTHER" id="PTHR30313">
    <property type="entry name" value="DNA PRIMASE"/>
    <property type="match status" value="1"/>
</dbReference>
<comment type="similarity">
    <text evidence="12 13">Belongs to the DnaG primase family.</text>
</comment>
<keyword evidence="16" id="KW-1185">Reference proteome</keyword>
<dbReference type="NCBIfam" id="TIGR01391">
    <property type="entry name" value="dnaG"/>
    <property type="match status" value="1"/>
</dbReference>
<dbReference type="SUPFAM" id="SSF57783">
    <property type="entry name" value="Zinc beta-ribbon"/>
    <property type="match status" value="1"/>
</dbReference>
<comment type="cofactor">
    <cofactor evidence="12 13">
        <name>Zn(2+)</name>
        <dbReference type="ChEBI" id="CHEBI:29105"/>
    </cofactor>
    <text evidence="12 13">Binds 1 zinc ion per monomer.</text>
</comment>
<dbReference type="InterPro" id="IPR013264">
    <property type="entry name" value="DNAG_N"/>
</dbReference>
<dbReference type="Pfam" id="PF01807">
    <property type="entry name" value="Zn_ribbon_DnaG"/>
    <property type="match status" value="1"/>
</dbReference>
<dbReference type="Gene3D" id="3.40.1360.10">
    <property type="match status" value="1"/>
</dbReference>
<dbReference type="Gene3D" id="1.20.50.20">
    <property type="entry name" value="DnaG, RNA polymerase domain, helical bundle"/>
    <property type="match status" value="1"/>
</dbReference>
<comment type="domain">
    <text evidence="12">Contains an N-terminal zinc-binding domain, a central core domain that contains the primase activity, and a C-terminal DnaB-binding domain.</text>
</comment>
<evidence type="ECO:0000256" key="5">
    <source>
        <dbReference type="ARBA" id="ARBA00022705"/>
    </source>
</evidence>
<protein>
    <recommendedName>
        <fullName evidence="12 13">DNA primase</fullName>
        <ecNumber evidence="12">2.7.7.101</ecNumber>
    </recommendedName>
</protein>
<dbReference type="InterPro" id="IPR037068">
    <property type="entry name" value="DNA_primase_core_N_sf"/>
</dbReference>
<dbReference type="SMART" id="SM00400">
    <property type="entry name" value="ZnF_CHCC"/>
    <property type="match status" value="1"/>
</dbReference>
<comment type="catalytic activity">
    <reaction evidence="12">
        <text>ssDNA + n NTP = ssDNA/pppN(pN)n-1 hybrid + (n-1) diphosphate.</text>
        <dbReference type="EC" id="2.7.7.101"/>
    </reaction>
</comment>
<dbReference type="InterPro" id="IPR006171">
    <property type="entry name" value="TOPRIM_dom"/>
</dbReference>
<proteinExistence type="inferred from homology"/>
<dbReference type="InterPro" id="IPR034151">
    <property type="entry name" value="TOPRIM_DnaG_bac"/>
</dbReference>
<evidence type="ECO:0000313" key="16">
    <source>
        <dbReference type="Proteomes" id="UP000242660"/>
    </source>
</evidence>
<dbReference type="Pfam" id="PF08275">
    <property type="entry name" value="DNAG_N"/>
    <property type="match status" value="1"/>
</dbReference>
<dbReference type="EC" id="2.7.7.101" evidence="12"/>
<dbReference type="Gene3D" id="3.90.580.10">
    <property type="entry name" value="Zinc finger, CHC2-type domain"/>
    <property type="match status" value="1"/>
</dbReference>
<evidence type="ECO:0000313" key="15">
    <source>
        <dbReference type="EMBL" id="PSB92084.1"/>
    </source>
</evidence>
<comment type="function">
    <text evidence="12 13">RNA polymerase that catalyzes the synthesis of short RNA molecules used as primers for DNA polymerase during DNA replication.</text>
</comment>
<comment type="caution">
    <text evidence="15">The sequence shown here is derived from an EMBL/GenBank/DDBJ whole genome shotgun (WGS) entry which is preliminary data.</text>
</comment>
<dbReference type="InterPro" id="IPR006295">
    <property type="entry name" value="DNA_primase_DnaG"/>
</dbReference>
<keyword evidence="2 12" id="KW-0639">Primosome</keyword>